<dbReference type="EMBL" id="JASCZI010060918">
    <property type="protein sequence ID" value="MED6136778.1"/>
    <property type="molecule type" value="Genomic_DNA"/>
</dbReference>
<organism evidence="2 3">
    <name type="scientific">Stylosanthes scabra</name>
    <dbReference type="NCBI Taxonomy" id="79078"/>
    <lineage>
        <taxon>Eukaryota</taxon>
        <taxon>Viridiplantae</taxon>
        <taxon>Streptophyta</taxon>
        <taxon>Embryophyta</taxon>
        <taxon>Tracheophyta</taxon>
        <taxon>Spermatophyta</taxon>
        <taxon>Magnoliopsida</taxon>
        <taxon>eudicotyledons</taxon>
        <taxon>Gunneridae</taxon>
        <taxon>Pentapetalae</taxon>
        <taxon>rosids</taxon>
        <taxon>fabids</taxon>
        <taxon>Fabales</taxon>
        <taxon>Fabaceae</taxon>
        <taxon>Papilionoideae</taxon>
        <taxon>50 kb inversion clade</taxon>
        <taxon>dalbergioids sensu lato</taxon>
        <taxon>Dalbergieae</taxon>
        <taxon>Pterocarpus clade</taxon>
        <taxon>Stylosanthes</taxon>
    </lineage>
</organism>
<evidence type="ECO:0000313" key="2">
    <source>
        <dbReference type="EMBL" id="MED6136778.1"/>
    </source>
</evidence>
<evidence type="ECO:0000313" key="3">
    <source>
        <dbReference type="Proteomes" id="UP001341840"/>
    </source>
</evidence>
<reference evidence="2 3" key="1">
    <citation type="journal article" date="2023" name="Plants (Basel)">
        <title>Bridging the Gap: Combining Genomics and Transcriptomics Approaches to Understand Stylosanthes scabra, an Orphan Legume from the Brazilian Caatinga.</title>
        <authorList>
            <person name="Ferreira-Neto J.R.C."/>
            <person name="da Silva M.D."/>
            <person name="Binneck E."/>
            <person name="de Melo N.F."/>
            <person name="da Silva R.H."/>
            <person name="de Melo A.L.T.M."/>
            <person name="Pandolfi V."/>
            <person name="Bustamante F.O."/>
            <person name="Brasileiro-Vidal A.C."/>
            <person name="Benko-Iseppon A.M."/>
        </authorList>
    </citation>
    <scope>NUCLEOTIDE SEQUENCE [LARGE SCALE GENOMIC DNA]</scope>
    <source>
        <tissue evidence="2">Leaves</tissue>
    </source>
</reference>
<sequence>MKSHVELHGFIGLEDLSSVWCEHYLFSAVAEEYFQSKADLYFLGEVGKVATARYMQVQAAQFICISRDMEVQALEEASTRIVLKEKEIELLRKENGELKDKVSKLSNYKKDLEGRVVVLCEEKKEAEESKKQHDFQMSHLTGWIP</sequence>
<proteinExistence type="predicted"/>
<gene>
    <name evidence="2" type="ORF">PIB30_059023</name>
</gene>
<feature type="coiled-coil region" evidence="1">
    <location>
        <begin position="74"/>
        <end position="129"/>
    </location>
</feature>
<protein>
    <submittedName>
        <fullName evidence="2">Uncharacterized protein</fullName>
    </submittedName>
</protein>
<accession>A0ABU6SLY5</accession>
<comment type="caution">
    <text evidence="2">The sequence shown here is derived from an EMBL/GenBank/DDBJ whole genome shotgun (WGS) entry which is preliminary data.</text>
</comment>
<dbReference type="Proteomes" id="UP001341840">
    <property type="component" value="Unassembled WGS sequence"/>
</dbReference>
<keyword evidence="3" id="KW-1185">Reference proteome</keyword>
<name>A0ABU6SLY5_9FABA</name>
<keyword evidence="1" id="KW-0175">Coiled coil</keyword>
<evidence type="ECO:0000256" key="1">
    <source>
        <dbReference type="SAM" id="Coils"/>
    </source>
</evidence>